<dbReference type="EMBL" id="KK102627">
    <property type="protein sequence ID" value="KIY97302.1"/>
    <property type="molecule type" value="Genomic_DNA"/>
</dbReference>
<feature type="signal peptide" evidence="2">
    <location>
        <begin position="1"/>
        <end position="21"/>
    </location>
</feature>
<sequence>MRTSGVLFAAAAFALVALAAAQGTKGTTLRGFKFSSDVSDYLGISQDICDIRALLNSRTPAYSKAESIYMDGKNAKGGLSMRRLATGLNYDQPFWSLYSKYFKTPLFVDDVLQRAFSGLAPFTTDVERVQLIVKSLESSLQVATVMHKLDDAISLLKKGQGAAALNALDAAWAIYVGGAPNCGLWTVSLKRANEFGTKVDCEKSKVADNILKAFLKAQAGVEAKNATALEQARDTVRAQLAANYFQAIITYAHEMYLDNAANISAAEHQVEAYGFFRTVAPWIALANTTAAQALDYWLFPGQPTKTKDIDLKAARALSTAYAKLGVTPEDVGTYGTKQPELGCTAFVPSAADKGGILSTTDAKDSLRPTSPAPAAAKAPAAKAPAAKSPAPKSGHKRFSLFL</sequence>
<keyword evidence="4" id="KW-1185">Reference proteome</keyword>
<keyword evidence="2" id="KW-0732">Signal</keyword>
<reference evidence="3 4" key="1">
    <citation type="journal article" date="2013" name="BMC Genomics">
        <title>Reconstruction of the lipid metabolism for the microalga Monoraphidium neglectum from its genome sequence reveals characteristics suitable for biofuel production.</title>
        <authorList>
            <person name="Bogen C."/>
            <person name="Al-Dilaimi A."/>
            <person name="Albersmeier A."/>
            <person name="Wichmann J."/>
            <person name="Grundmann M."/>
            <person name="Rupp O."/>
            <person name="Lauersen K.J."/>
            <person name="Blifernez-Klassen O."/>
            <person name="Kalinowski J."/>
            <person name="Goesmann A."/>
            <person name="Mussgnug J.H."/>
            <person name="Kruse O."/>
        </authorList>
    </citation>
    <scope>NUCLEOTIDE SEQUENCE [LARGE SCALE GENOMIC DNA]</scope>
    <source>
        <strain evidence="3 4">SAG 48.87</strain>
    </source>
</reference>
<evidence type="ECO:0000313" key="4">
    <source>
        <dbReference type="Proteomes" id="UP000054498"/>
    </source>
</evidence>
<dbReference type="Proteomes" id="UP000054498">
    <property type="component" value="Unassembled WGS sequence"/>
</dbReference>
<proteinExistence type="predicted"/>
<dbReference type="AlphaFoldDB" id="A0A0D2JC86"/>
<dbReference type="GeneID" id="25727843"/>
<feature type="region of interest" description="Disordered" evidence="1">
    <location>
        <begin position="357"/>
        <end position="402"/>
    </location>
</feature>
<dbReference type="RefSeq" id="XP_013896322.1">
    <property type="nucleotide sequence ID" value="XM_014040868.1"/>
</dbReference>
<accession>A0A0D2JC86</accession>
<protein>
    <submittedName>
        <fullName evidence="3">Uncharacterized protein</fullName>
    </submittedName>
</protein>
<name>A0A0D2JC86_9CHLO</name>
<evidence type="ECO:0000313" key="3">
    <source>
        <dbReference type="EMBL" id="KIY97302.1"/>
    </source>
</evidence>
<dbReference type="KEGG" id="mng:MNEG_10659"/>
<evidence type="ECO:0000256" key="2">
    <source>
        <dbReference type="SAM" id="SignalP"/>
    </source>
</evidence>
<feature type="compositionally biased region" description="Low complexity" evidence="1">
    <location>
        <begin position="372"/>
        <end position="392"/>
    </location>
</feature>
<gene>
    <name evidence="3" type="ORF">MNEG_10659</name>
</gene>
<feature type="compositionally biased region" description="Basic residues" evidence="1">
    <location>
        <begin position="393"/>
        <end position="402"/>
    </location>
</feature>
<dbReference type="OrthoDB" id="535677at2759"/>
<dbReference type="InterPro" id="IPR011643">
    <property type="entry name" value="HCR1"/>
</dbReference>
<feature type="chain" id="PRO_5002244838" evidence="2">
    <location>
        <begin position="22"/>
        <end position="402"/>
    </location>
</feature>
<organism evidence="3 4">
    <name type="scientific">Monoraphidium neglectum</name>
    <dbReference type="NCBI Taxonomy" id="145388"/>
    <lineage>
        <taxon>Eukaryota</taxon>
        <taxon>Viridiplantae</taxon>
        <taxon>Chlorophyta</taxon>
        <taxon>core chlorophytes</taxon>
        <taxon>Chlorophyceae</taxon>
        <taxon>CS clade</taxon>
        <taxon>Sphaeropleales</taxon>
        <taxon>Selenastraceae</taxon>
        <taxon>Monoraphidium</taxon>
    </lineage>
</organism>
<evidence type="ECO:0000256" key="1">
    <source>
        <dbReference type="SAM" id="MobiDB-lite"/>
    </source>
</evidence>
<dbReference type="Pfam" id="PF07692">
    <property type="entry name" value="Fea1"/>
    <property type="match status" value="1"/>
</dbReference>